<evidence type="ECO:0000259" key="2">
    <source>
        <dbReference type="Pfam" id="PF23247"/>
    </source>
</evidence>
<feature type="domain" description="Disease resistance protein At4g27190-like leucine-rich repeats" evidence="2">
    <location>
        <begin position="92"/>
        <end position="199"/>
    </location>
</feature>
<dbReference type="Pfam" id="PF23247">
    <property type="entry name" value="LRR_RPS2"/>
    <property type="match status" value="2"/>
</dbReference>
<dbReference type="InterPro" id="IPR050905">
    <property type="entry name" value="Plant_NBS-LRR"/>
</dbReference>
<evidence type="ECO:0000256" key="1">
    <source>
        <dbReference type="ARBA" id="ARBA00022821"/>
    </source>
</evidence>
<accession>A0AAD6RUA6</accession>
<dbReference type="SUPFAM" id="SSF52047">
    <property type="entry name" value="RNI-like"/>
    <property type="match status" value="1"/>
</dbReference>
<evidence type="ECO:0000313" key="4">
    <source>
        <dbReference type="Proteomes" id="UP001164929"/>
    </source>
</evidence>
<gene>
    <name evidence="3" type="ORF">NC653_004405</name>
</gene>
<dbReference type="PANTHER" id="PTHR33463">
    <property type="entry name" value="NB-ARC DOMAIN-CONTAINING PROTEIN-RELATED"/>
    <property type="match status" value="1"/>
</dbReference>
<dbReference type="PANTHER" id="PTHR33463:SF135">
    <property type="entry name" value="RESISTANCE PROTEIN RPS2, PUTATIVE-RELATED"/>
    <property type="match status" value="1"/>
</dbReference>
<comment type="caution">
    <text evidence="3">The sequence shown here is derived from an EMBL/GenBank/DDBJ whole genome shotgun (WGS) entry which is preliminary data.</text>
</comment>
<evidence type="ECO:0000313" key="3">
    <source>
        <dbReference type="EMBL" id="KAJ7015093.1"/>
    </source>
</evidence>
<organism evidence="3 4">
    <name type="scientific">Populus alba x Populus x berolinensis</name>
    <dbReference type="NCBI Taxonomy" id="444605"/>
    <lineage>
        <taxon>Eukaryota</taxon>
        <taxon>Viridiplantae</taxon>
        <taxon>Streptophyta</taxon>
        <taxon>Embryophyta</taxon>
        <taxon>Tracheophyta</taxon>
        <taxon>Spermatophyta</taxon>
        <taxon>Magnoliopsida</taxon>
        <taxon>eudicotyledons</taxon>
        <taxon>Gunneridae</taxon>
        <taxon>Pentapetalae</taxon>
        <taxon>rosids</taxon>
        <taxon>fabids</taxon>
        <taxon>Malpighiales</taxon>
        <taxon>Salicaceae</taxon>
        <taxon>Saliceae</taxon>
        <taxon>Populus</taxon>
    </lineage>
</organism>
<dbReference type="AlphaFoldDB" id="A0AAD6RUA6"/>
<keyword evidence="4" id="KW-1185">Reference proteome</keyword>
<feature type="domain" description="Disease resistance protein At4g27190-like leucine-rich repeats" evidence="2">
    <location>
        <begin position="19"/>
        <end position="84"/>
    </location>
</feature>
<sequence>MQGFTSLEALNLYYVLVPDLNLRCIWKGLVPSNLTILQVNECKRLTHVFTDNMIASLVQLEVLEISNCEELEQIIAKDNDDENDQIFSGSDLQFACFPNLCRLEIRGFNKLKSLFPIAMASGLKKLQILEVRESSQLLGVFGQGDHASPVNVENEMVLPDLHELLLIQLPSISCFSLGCYDFLFPHLEKLKVHGCPKLTIESATTSNDSMSAQSKVSQVAEGSSTGWLVTYFMINSTLVGSNSSCFISCNNLFYFMCLLCELPEIRVMSCNVMCLVIYCANFQKCLLICVLIV</sequence>
<dbReference type="Proteomes" id="UP001164929">
    <property type="component" value="Chromosome 1"/>
</dbReference>
<protein>
    <recommendedName>
        <fullName evidence="2">Disease resistance protein At4g27190-like leucine-rich repeats domain-containing protein</fullName>
    </recommendedName>
</protein>
<reference evidence="3 4" key="1">
    <citation type="journal article" date="2023" name="Mol. Ecol. Resour.">
        <title>Chromosome-level genome assembly of a triploid poplar Populus alba 'Berolinensis'.</title>
        <authorList>
            <person name="Chen S."/>
            <person name="Yu Y."/>
            <person name="Wang X."/>
            <person name="Wang S."/>
            <person name="Zhang T."/>
            <person name="Zhou Y."/>
            <person name="He R."/>
            <person name="Meng N."/>
            <person name="Wang Y."/>
            <person name="Liu W."/>
            <person name="Liu Z."/>
            <person name="Liu J."/>
            <person name="Guo Q."/>
            <person name="Huang H."/>
            <person name="Sederoff R.R."/>
            <person name="Wang G."/>
            <person name="Qu G."/>
            <person name="Chen S."/>
        </authorList>
    </citation>
    <scope>NUCLEOTIDE SEQUENCE [LARGE SCALE GENOMIC DNA]</scope>
    <source>
        <strain evidence="3">SC-2020</strain>
    </source>
</reference>
<dbReference type="InterPro" id="IPR057135">
    <property type="entry name" value="At4g27190-like_LRR"/>
</dbReference>
<proteinExistence type="predicted"/>
<keyword evidence="1" id="KW-0611">Plant defense</keyword>
<name>A0AAD6RUA6_9ROSI</name>
<dbReference type="EMBL" id="JAQIZT010000001">
    <property type="protein sequence ID" value="KAJ7015093.1"/>
    <property type="molecule type" value="Genomic_DNA"/>
</dbReference>
<dbReference type="InterPro" id="IPR032675">
    <property type="entry name" value="LRR_dom_sf"/>
</dbReference>
<dbReference type="Gene3D" id="3.80.10.10">
    <property type="entry name" value="Ribonuclease Inhibitor"/>
    <property type="match status" value="1"/>
</dbReference>